<organism evidence="2 3">
    <name type="scientific">Microbacterium murale</name>
    <dbReference type="NCBI Taxonomy" id="1081040"/>
    <lineage>
        <taxon>Bacteria</taxon>
        <taxon>Bacillati</taxon>
        <taxon>Actinomycetota</taxon>
        <taxon>Actinomycetes</taxon>
        <taxon>Micrococcales</taxon>
        <taxon>Microbacteriaceae</taxon>
        <taxon>Microbacterium</taxon>
    </lineage>
</organism>
<evidence type="ECO:0000313" key="3">
    <source>
        <dbReference type="Proteomes" id="UP000629365"/>
    </source>
</evidence>
<dbReference type="RefSeq" id="WP_188436640.1">
    <property type="nucleotide sequence ID" value="NZ_BMCM01000003.1"/>
</dbReference>
<evidence type="ECO:0000313" key="2">
    <source>
        <dbReference type="EMBL" id="GGD79020.1"/>
    </source>
</evidence>
<dbReference type="InterPro" id="IPR052712">
    <property type="entry name" value="Acid_resist_chaperone_HdeD"/>
</dbReference>
<dbReference type="PANTHER" id="PTHR34989:SF1">
    <property type="entry name" value="PROTEIN HDED"/>
    <property type="match status" value="1"/>
</dbReference>
<protein>
    <recommendedName>
        <fullName evidence="4">Acid-resistance membrane protein</fullName>
    </recommendedName>
</protein>
<dbReference type="InterPro" id="IPR005325">
    <property type="entry name" value="DUF308_memb"/>
</dbReference>
<evidence type="ECO:0000256" key="1">
    <source>
        <dbReference type="SAM" id="Phobius"/>
    </source>
</evidence>
<feature type="transmembrane region" description="Helical" evidence="1">
    <location>
        <begin position="157"/>
        <end position="176"/>
    </location>
</feature>
<reference evidence="3" key="1">
    <citation type="journal article" date="2019" name="Int. J. Syst. Evol. Microbiol.">
        <title>The Global Catalogue of Microorganisms (GCM) 10K type strain sequencing project: providing services to taxonomists for standard genome sequencing and annotation.</title>
        <authorList>
            <consortium name="The Broad Institute Genomics Platform"/>
            <consortium name="The Broad Institute Genome Sequencing Center for Infectious Disease"/>
            <person name="Wu L."/>
            <person name="Ma J."/>
        </authorList>
    </citation>
    <scope>NUCLEOTIDE SEQUENCE [LARGE SCALE GENOMIC DNA]</scope>
    <source>
        <strain evidence="3">CCM 7640</strain>
    </source>
</reference>
<keyword evidence="3" id="KW-1185">Reference proteome</keyword>
<accession>A0ABQ1RRP4</accession>
<keyword evidence="1" id="KW-0812">Transmembrane</keyword>
<gene>
    <name evidence="2" type="primary">yijH</name>
    <name evidence="2" type="ORF">GCM10007269_22350</name>
</gene>
<dbReference type="Proteomes" id="UP000629365">
    <property type="component" value="Unassembled WGS sequence"/>
</dbReference>
<keyword evidence="1" id="KW-1133">Transmembrane helix</keyword>
<comment type="caution">
    <text evidence="2">The sequence shown here is derived from an EMBL/GenBank/DDBJ whole genome shotgun (WGS) entry which is preliminary data.</text>
</comment>
<feature type="transmembrane region" description="Helical" evidence="1">
    <location>
        <begin position="42"/>
        <end position="65"/>
    </location>
</feature>
<dbReference type="EMBL" id="BMCM01000003">
    <property type="protein sequence ID" value="GGD79020.1"/>
    <property type="molecule type" value="Genomic_DNA"/>
</dbReference>
<keyword evidence="1" id="KW-0472">Membrane</keyword>
<dbReference type="Pfam" id="PF03729">
    <property type="entry name" value="DUF308"/>
    <property type="match status" value="2"/>
</dbReference>
<proteinExistence type="predicted"/>
<evidence type="ECO:0008006" key="4">
    <source>
        <dbReference type="Google" id="ProtNLM"/>
    </source>
</evidence>
<name>A0ABQ1RRP4_9MICO</name>
<feature type="transmembrane region" description="Helical" evidence="1">
    <location>
        <begin position="98"/>
        <end position="120"/>
    </location>
</feature>
<feature type="transmembrane region" description="Helical" evidence="1">
    <location>
        <begin position="72"/>
        <end position="92"/>
    </location>
</feature>
<sequence length="208" mass="21638">MVDSPTEAKSLFKAIRVTLAISGAIALIAGIVLLVWPLKTAVLVTGIIAAYLILAGLVYIGLGIFSGTKGGWARIGHVVLGLLYVAAGAIAFTNLSAVTVSLAVITVIFIGISWIVDGIVSLTLLHKDGSRVWTIIYAILSIVAGVIVIFSPLLAAVALWWILGITLVVLGIIQIVRAITLGRDEAAATTVFPQNSTSADTQKPTPAE</sequence>
<feature type="transmembrane region" description="Helical" evidence="1">
    <location>
        <begin position="17"/>
        <end position="36"/>
    </location>
</feature>
<dbReference type="PANTHER" id="PTHR34989">
    <property type="entry name" value="PROTEIN HDED"/>
    <property type="match status" value="1"/>
</dbReference>
<feature type="transmembrane region" description="Helical" evidence="1">
    <location>
        <begin position="132"/>
        <end position="151"/>
    </location>
</feature>